<proteinExistence type="predicted"/>
<dbReference type="GO" id="GO:0005840">
    <property type="term" value="C:ribosome"/>
    <property type="evidence" value="ECO:0007669"/>
    <property type="project" value="UniProtKB-KW"/>
</dbReference>
<dbReference type="EMBL" id="MLJW01000028">
    <property type="protein sequence ID" value="OIR09030.1"/>
    <property type="molecule type" value="Genomic_DNA"/>
</dbReference>
<dbReference type="Pfam" id="PF02482">
    <property type="entry name" value="Ribosomal_S30AE"/>
    <property type="match status" value="1"/>
</dbReference>
<sequence>MQIPLQITFHGIDHSDVVEERIREKAAKLEQLCDRLTSCRVVVETHHRNTSNLHLKGQPFHITINLALPGAELVVKRDPKDAHVNEDIFVALRDAFDSMERQLKDQLARSRAAQ</sequence>
<gene>
    <name evidence="1" type="ORF">GALL_86360</name>
</gene>
<keyword evidence="1" id="KW-0687">Ribonucleoprotein</keyword>
<dbReference type="SUPFAM" id="SSF69754">
    <property type="entry name" value="Ribosome binding protein Y (YfiA homologue)"/>
    <property type="match status" value="1"/>
</dbReference>
<accession>A0A1J5TA58</accession>
<name>A0A1J5TA58_9ZZZZ</name>
<organism evidence="1">
    <name type="scientific">mine drainage metagenome</name>
    <dbReference type="NCBI Taxonomy" id="410659"/>
    <lineage>
        <taxon>unclassified sequences</taxon>
        <taxon>metagenomes</taxon>
        <taxon>ecological metagenomes</taxon>
    </lineage>
</organism>
<evidence type="ECO:0000313" key="1">
    <source>
        <dbReference type="EMBL" id="OIR09030.1"/>
    </source>
</evidence>
<dbReference type="InterPro" id="IPR036567">
    <property type="entry name" value="RHF-like"/>
</dbReference>
<reference evidence="1" key="1">
    <citation type="submission" date="2016-10" db="EMBL/GenBank/DDBJ databases">
        <title>Sequence of Gallionella enrichment culture.</title>
        <authorList>
            <person name="Poehlein A."/>
            <person name="Muehling M."/>
            <person name="Daniel R."/>
        </authorList>
    </citation>
    <scope>NUCLEOTIDE SEQUENCE</scope>
</reference>
<dbReference type="AlphaFoldDB" id="A0A1J5TA58"/>
<protein>
    <submittedName>
        <fullName evidence="1">Sigma 54 modulation protein / S30EA ribosomal protein</fullName>
    </submittedName>
</protein>
<comment type="caution">
    <text evidence="1">The sequence shown here is derived from an EMBL/GenBank/DDBJ whole genome shotgun (WGS) entry which is preliminary data.</text>
</comment>
<dbReference type="InterPro" id="IPR003489">
    <property type="entry name" value="RHF/RaiA"/>
</dbReference>
<dbReference type="Gene3D" id="3.30.160.100">
    <property type="entry name" value="Ribosome hibernation promotion factor-like"/>
    <property type="match status" value="1"/>
</dbReference>
<keyword evidence="1" id="KW-0689">Ribosomal protein</keyword>